<organism evidence="2 3">
    <name type="scientific">Cercophora samala</name>
    <dbReference type="NCBI Taxonomy" id="330535"/>
    <lineage>
        <taxon>Eukaryota</taxon>
        <taxon>Fungi</taxon>
        <taxon>Dikarya</taxon>
        <taxon>Ascomycota</taxon>
        <taxon>Pezizomycotina</taxon>
        <taxon>Sordariomycetes</taxon>
        <taxon>Sordariomycetidae</taxon>
        <taxon>Sordariales</taxon>
        <taxon>Lasiosphaeriaceae</taxon>
        <taxon>Cercophora</taxon>
    </lineage>
</organism>
<feature type="region of interest" description="Disordered" evidence="1">
    <location>
        <begin position="1"/>
        <end position="79"/>
    </location>
</feature>
<keyword evidence="3" id="KW-1185">Reference proteome</keyword>
<comment type="caution">
    <text evidence="2">The sequence shown here is derived from an EMBL/GenBank/DDBJ whole genome shotgun (WGS) entry which is preliminary data.</text>
</comment>
<feature type="compositionally biased region" description="Polar residues" evidence="1">
    <location>
        <begin position="219"/>
        <end position="231"/>
    </location>
</feature>
<evidence type="ECO:0000313" key="2">
    <source>
        <dbReference type="EMBL" id="KAK0664524.1"/>
    </source>
</evidence>
<feature type="compositionally biased region" description="Basic and acidic residues" evidence="1">
    <location>
        <begin position="170"/>
        <end position="181"/>
    </location>
</feature>
<dbReference type="EMBL" id="JAULSY010000120">
    <property type="protein sequence ID" value="KAK0664524.1"/>
    <property type="molecule type" value="Genomic_DNA"/>
</dbReference>
<dbReference type="Proteomes" id="UP001174997">
    <property type="component" value="Unassembled WGS sequence"/>
</dbReference>
<dbReference type="AlphaFoldDB" id="A0AA40D8U9"/>
<reference evidence="2" key="1">
    <citation type="submission" date="2023-06" db="EMBL/GenBank/DDBJ databases">
        <title>Genome-scale phylogeny and comparative genomics of the fungal order Sordariales.</title>
        <authorList>
            <consortium name="Lawrence Berkeley National Laboratory"/>
            <person name="Hensen N."/>
            <person name="Bonometti L."/>
            <person name="Westerberg I."/>
            <person name="Brannstrom I.O."/>
            <person name="Guillou S."/>
            <person name="Cros-Aarteil S."/>
            <person name="Calhoun S."/>
            <person name="Haridas S."/>
            <person name="Kuo A."/>
            <person name="Mondo S."/>
            <person name="Pangilinan J."/>
            <person name="Riley R."/>
            <person name="Labutti K."/>
            <person name="Andreopoulos B."/>
            <person name="Lipzen A."/>
            <person name="Chen C."/>
            <person name="Yanf M."/>
            <person name="Daum C."/>
            <person name="Ng V."/>
            <person name="Clum A."/>
            <person name="Steindorff A."/>
            <person name="Ohm R."/>
            <person name="Martin F."/>
            <person name="Silar P."/>
            <person name="Natvig D."/>
            <person name="Lalanne C."/>
            <person name="Gautier V."/>
            <person name="Ament-Velasquez S.L."/>
            <person name="Kruys A."/>
            <person name="Hutchinson M.I."/>
            <person name="Powell A.J."/>
            <person name="Barry K."/>
            <person name="Miller A.N."/>
            <person name="Grigoriev I.V."/>
            <person name="Debuchy R."/>
            <person name="Gladieux P."/>
            <person name="Thoren M.H."/>
            <person name="Johannesson H."/>
        </authorList>
    </citation>
    <scope>NUCLEOTIDE SEQUENCE</scope>
    <source>
        <strain evidence="2">CBS 307.81</strain>
    </source>
</reference>
<sequence>MGNMNCFNGSGPPPRNTNRRPSLSNHANRNHQSSRNDHSHRNHSSRDQGTTGHTRDQANARARRSSVSQHQNASSRLGNNFAVANRSLESVSSDCTTQDGRATDSISVATTSTGGRCSMYGNDSDVASIATTSTGGRCSMYKNDSDAASIATTSTGGRCSIMWSSLLKKSEPKHDKNDKTRNVLKKPPPLFVGQFLPGVSAQSRIKDEAITGEGYGNKTPDNTTDQQGTSK</sequence>
<feature type="compositionally biased region" description="Polar residues" evidence="1">
    <location>
        <begin position="65"/>
        <end position="78"/>
    </location>
</feature>
<name>A0AA40D8U9_9PEZI</name>
<protein>
    <submittedName>
        <fullName evidence="2">Uncharacterized protein</fullName>
    </submittedName>
</protein>
<evidence type="ECO:0000313" key="3">
    <source>
        <dbReference type="Proteomes" id="UP001174997"/>
    </source>
</evidence>
<accession>A0AA40D8U9</accession>
<gene>
    <name evidence="2" type="ORF">QBC41DRAFT_306526</name>
</gene>
<feature type="region of interest" description="Disordered" evidence="1">
    <location>
        <begin position="170"/>
        <end position="231"/>
    </location>
</feature>
<proteinExistence type="predicted"/>
<evidence type="ECO:0000256" key="1">
    <source>
        <dbReference type="SAM" id="MobiDB-lite"/>
    </source>
</evidence>